<dbReference type="EMBL" id="MCFD01000004">
    <property type="protein sequence ID" value="ORX71574.1"/>
    <property type="molecule type" value="Genomic_DNA"/>
</dbReference>
<feature type="compositionally biased region" description="Low complexity" evidence="1">
    <location>
        <begin position="1"/>
        <end position="54"/>
    </location>
</feature>
<dbReference type="OrthoDB" id="5569655at2759"/>
<feature type="region of interest" description="Disordered" evidence="1">
    <location>
        <begin position="1"/>
        <end position="99"/>
    </location>
</feature>
<keyword evidence="3" id="KW-1185">Reference proteome</keyword>
<feature type="compositionally biased region" description="Polar residues" evidence="1">
    <location>
        <begin position="444"/>
        <end position="459"/>
    </location>
</feature>
<feature type="compositionally biased region" description="Acidic residues" evidence="1">
    <location>
        <begin position="348"/>
        <end position="366"/>
    </location>
</feature>
<gene>
    <name evidence="2" type="ORF">DL89DRAFT_256571</name>
</gene>
<protein>
    <submittedName>
        <fullName evidence="2">Uncharacterized protein</fullName>
    </submittedName>
</protein>
<dbReference type="RefSeq" id="XP_040745089.1">
    <property type="nucleotide sequence ID" value="XM_040885453.1"/>
</dbReference>
<feature type="compositionally biased region" description="Basic and acidic residues" evidence="1">
    <location>
        <begin position="141"/>
        <end position="159"/>
    </location>
</feature>
<feature type="region of interest" description="Disordered" evidence="1">
    <location>
        <begin position="126"/>
        <end position="210"/>
    </location>
</feature>
<dbReference type="GeneID" id="63802101"/>
<dbReference type="AlphaFoldDB" id="A0A1Y1WEI1"/>
<accession>A0A1Y1WEI1</accession>
<dbReference type="Proteomes" id="UP000193922">
    <property type="component" value="Unassembled WGS sequence"/>
</dbReference>
<proteinExistence type="predicted"/>
<comment type="caution">
    <text evidence="2">The sequence shown here is derived from an EMBL/GenBank/DDBJ whole genome shotgun (WGS) entry which is preliminary data.</text>
</comment>
<evidence type="ECO:0000313" key="3">
    <source>
        <dbReference type="Proteomes" id="UP000193922"/>
    </source>
</evidence>
<feature type="region of interest" description="Disordered" evidence="1">
    <location>
        <begin position="224"/>
        <end position="491"/>
    </location>
</feature>
<feature type="compositionally biased region" description="Basic and acidic residues" evidence="1">
    <location>
        <begin position="171"/>
        <end position="188"/>
    </location>
</feature>
<reference evidence="2 3" key="1">
    <citation type="submission" date="2016-07" db="EMBL/GenBank/DDBJ databases">
        <title>Pervasive Adenine N6-methylation of Active Genes in Fungi.</title>
        <authorList>
            <consortium name="DOE Joint Genome Institute"/>
            <person name="Mondo S.J."/>
            <person name="Dannebaum R.O."/>
            <person name="Kuo R.C."/>
            <person name="Labutti K."/>
            <person name="Haridas S."/>
            <person name="Kuo A."/>
            <person name="Salamov A."/>
            <person name="Ahrendt S.R."/>
            <person name="Lipzen A."/>
            <person name="Sullivan W."/>
            <person name="Andreopoulos W.B."/>
            <person name="Clum A."/>
            <person name="Lindquist E."/>
            <person name="Daum C."/>
            <person name="Ramamoorthy G.K."/>
            <person name="Gryganskyi A."/>
            <person name="Culley D."/>
            <person name="Magnuson J.K."/>
            <person name="James T.Y."/>
            <person name="O'Malley M.A."/>
            <person name="Stajich J.E."/>
            <person name="Spatafora J.W."/>
            <person name="Visel A."/>
            <person name="Grigoriev I.V."/>
        </authorList>
    </citation>
    <scope>NUCLEOTIDE SEQUENCE [LARGE SCALE GENOMIC DNA]</scope>
    <source>
        <strain evidence="2 3">ATCC 12442</strain>
    </source>
</reference>
<feature type="compositionally biased region" description="Polar residues" evidence="1">
    <location>
        <begin position="86"/>
        <end position="96"/>
    </location>
</feature>
<evidence type="ECO:0000313" key="2">
    <source>
        <dbReference type="EMBL" id="ORX71574.1"/>
    </source>
</evidence>
<feature type="compositionally biased region" description="Basic and acidic residues" evidence="1">
    <location>
        <begin position="299"/>
        <end position="324"/>
    </location>
</feature>
<evidence type="ECO:0000256" key="1">
    <source>
        <dbReference type="SAM" id="MobiDB-lite"/>
    </source>
</evidence>
<organism evidence="2 3">
    <name type="scientific">Linderina pennispora</name>
    <dbReference type="NCBI Taxonomy" id="61395"/>
    <lineage>
        <taxon>Eukaryota</taxon>
        <taxon>Fungi</taxon>
        <taxon>Fungi incertae sedis</taxon>
        <taxon>Zoopagomycota</taxon>
        <taxon>Kickxellomycotina</taxon>
        <taxon>Kickxellomycetes</taxon>
        <taxon>Kickxellales</taxon>
        <taxon>Kickxellaceae</taxon>
        <taxon>Linderina</taxon>
    </lineage>
</organism>
<sequence>MATHSAAAAPSTTAQRSPSLSSRSSSRADSSRGFRNQQQGSGRQSRQGVRPSRSNNDMNAAYGSRTEFRKPRGGQRGGRGRGRGGWTNNSGHYQGGNTYANQQANTYANQQANTYANQHANTYANQQAAQQNGIPIGNRRGSRDRSLSNERMGSMERSRGWGRPGSYGRQQRADMADRWEHDRFEGNRSRARSGSNSERWETSESGVPPVIGKEGIAHVIIHRRGSSGSARGPPEVITSGLPPQRQQTFRRGSLGAEQAPVEPPSDPAAEPLTPTIKEADNEAEEEWENFVANGGLDMPLERITDDLCRQRAREHQKPQQRETTVDALEPVAQTKRSSSRAPPRVLALDDEDDDDDDEEEDGDDDEKLQPTSSAHIAGQGISIRGTAKKASPPASYTVSGEGKMATLVIDQVASPRVRRPSIPIPEKAARYASPPSSAGIRIKGTSNGTVRVAPTQPTKPTQPVRPSPPASPRSRSRSSSTERTRTPQASVSTYVKRQFEGYDEDRGRHQFSINIAYEDGRYAPIHVHERDDVAKLAAKYARTWRVHGKELRIKTTLSKMRAAVLESQLL</sequence>
<name>A0A1Y1WEI1_9FUNG</name>